<dbReference type="InterPro" id="IPR000719">
    <property type="entry name" value="Prot_kinase_dom"/>
</dbReference>
<dbReference type="Pfam" id="PF07714">
    <property type="entry name" value="PK_Tyr_Ser-Thr"/>
    <property type="match status" value="1"/>
</dbReference>
<evidence type="ECO:0000313" key="7">
    <source>
        <dbReference type="EMBL" id="KAL0570317.1"/>
    </source>
</evidence>
<keyword evidence="3" id="KW-0418">Kinase</keyword>
<protein>
    <recommendedName>
        <fullName evidence="6">Protein kinase domain-containing protein</fullName>
    </recommendedName>
</protein>
<dbReference type="InterPro" id="IPR051681">
    <property type="entry name" value="Ser/Thr_Kinases-Pseudokinases"/>
</dbReference>
<comment type="caution">
    <text evidence="7">The sequence shown here is derived from an EMBL/GenBank/DDBJ whole genome shotgun (WGS) entry which is preliminary data.</text>
</comment>
<accession>A0ABR3F519</accession>
<keyword evidence="1" id="KW-0808">Transferase</keyword>
<evidence type="ECO:0000256" key="3">
    <source>
        <dbReference type="ARBA" id="ARBA00022777"/>
    </source>
</evidence>
<dbReference type="EMBL" id="JBAHYK010000957">
    <property type="protein sequence ID" value="KAL0570317.1"/>
    <property type="molecule type" value="Genomic_DNA"/>
</dbReference>
<reference evidence="7 8" key="1">
    <citation type="submission" date="2024-02" db="EMBL/GenBank/DDBJ databases">
        <title>A draft genome for the cacao thread blight pathogen Marasmius crinis-equi.</title>
        <authorList>
            <person name="Cohen S.P."/>
            <person name="Baruah I.K."/>
            <person name="Amoako-Attah I."/>
            <person name="Bukari Y."/>
            <person name="Meinhardt L.W."/>
            <person name="Bailey B.A."/>
        </authorList>
    </citation>
    <scope>NUCLEOTIDE SEQUENCE [LARGE SCALE GENOMIC DNA]</scope>
    <source>
        <strain evidence="7 8">GH-76</strain>
    </source>
</reference>
<evidence type="ECO:0000256" key="5">
    <source>
        <dbReference type="SAM" id="MobiDB-lite"/>
    </source>
</evidence>
<keyword evidence="2" id="KW-0547">Nucleotide-binding</keyword>
<sequence>MSEGVRYLHEHHPPIVHSDIKGLNILISDDGHCRITDFGLSTIEDDSPEGRVQQATSQAANRGSVPWLAPELMNPDNVETPNRTTRDIYALGCTIHELLTGNTPFCEKKMDFQIIMAVLNGSRPTRPECCPDPLWKIMKGCWEEDTAMRPSASGVASSLRKMDIGKSSQVTTITMTSVTAATTNSNNGENMPIFLSRRSVDPDAAGALDDDASLKTGELEELLQQFTDFPDLSAPPNSITFSTPDPNTKKQVKGCKGLPSLDALAARLRPKVPTQELSIEGSLQPPNLPTSAAAKTPDLQMKVPEHPLQHPSTIFHDTRAKFPAFNSVRSSASAIPDGQSSLETEGTPGQDSNYREKGLGGGDTLEFDMMPPAGTDPSMAPATLEGSQQDGMLQHVEDAVPSKAGRMSWGARRRFQGVRDSPSSTTPTVPRAIMIGNPEQLSVSELNSYKLPTPVTWPAITFVDGPHAIA</sequence>
<evidence type="ECO:0000256" key="2">
    <source>
        <dbReference type="ARBA" id="ARBA00022741"/>
    </source>
</evidence>
<dbReference type="InterPro" id="IPR001245">
    <property type="entry name" value="Ser-Thr/Tyr_kinase_cat_dom"/>
</dbReference>
<gene>
    <name evidence="7" type="ORF">V5O48_011655</name>
</gene>
<evidence type="ECO:0000256" key="1">
    <source>
        <dbReference type="ARBA" id="ARBA00022679"/>
    </source>
</evidence>
<organism evidence="7 8">
    <name type="scientific">Marasmius crinis-equi</name>
    <dbReference type="NCBI Taxonomy" id="585013"/>
    <lineage>
        <taxon>Eukaryota</taxon>
        <taxon>Fungi</taxon>
        <taxon>Dikarya</taxon>
        <taxon>Basidiomycota</taxon>
        <taxon>Agaricomycotina</taxon>
        <taxon>Agaricomycetes</taxon>
        <taxon>Agaricomycetidae</taxon>
        <taxon>Agaricales</taxon>
        <taxon>Marasmiineae</taxon>
        <taxon>Marasmiaceae</taxon>
        <taxon>Marasmius</taxon>
    </lineage>
</organism>
<evidence type="ECO:0000313" key="8">
    <source>
        <dbReference type="Proteomes" id="UP001465976"/>
    </source>
</evidence>
<proteinExistence type="predicted"/>
<feature type="region of interest" description="Disordered" evidence="5">
    <location>
        <begin position="329"/>
        <end position="364"/>
    </location>
</feature>
<dbReference type="SMART" id="SM00220">
    <property type="entry name" value="S_TKc"/>
    <property type="match status" value="1"/>
</dbReference>
<dbReference type="PROSITE" id="PS50011">
    <property type="entry name" value="PROTEIN_KINASE_DOM"/>
    <property type="match status" value="1"/>
</dbReference>
<dbReference type="PANTHER" id="PTHR44329">
    <property type="entry name" value="SERINE/THREONINE-PROTEIN KINASE TNNI3K-RELATED"/>
    <property type="match status" value="1"/>
</dbReference>
<name>A0ABR3F519_9AGAR</name>
<evidence type="ECO:0000259" key="6">
    <source>
        <dbReference type="PROSITE" id="PS50011"/>
    </source>
</evidence>
<dbReference type="SUPFAM" id="SSF56112">
    <property type="entry name" value="Protein kinase-like (PK-like)"/>
    <property type="match status" value="1"/>
</dbReference>
<feature type="domain" description="Protein kinase" evidence="6">
    <location>
        <begin position="1"/>
        <end position="162"/>
    </location>
</feature>
<keyword evidence="8" id="KW-1185">Reference proteome</keyword>
<dbReference type="PANTHER" id="PTHR44329:SF288">
    <property type="entry name" value="MITOGEN-ACTIVATED PROTEIN KINASE KINASE KINASE 20"/>
    <property type="match status" value="1"/>
</dbReference>
<dbReference type="Proteomes" id="UP001465976">
    <property type="component" value="Unassembled WGS sequence"/>
</dbReference>
<dbReference type="InterPro" id="IPR008271">
    <property type="entry name" value="Ser/Thr_kinase_AS"/>
</dbReference>
<dbReference type="Gene3D" id="1.10.510.10">
    <property type="entry name" value="Transferase(Phosphotransferase) domain 1"/>
    <property type="match status" value="1"/>
</dbReference>
<evidence type="ECO:0000256" key="4">
    <source>
        <dbReference type="ARBA" id="ARBA00022840"/>
    </source>
</evidence>
<dbReference type="PROSITE" id="PS00108">
    <property type="entry name" value="PROTEIN_KINASE_ST"/>
    <property type="match status" value="1"/>
</dbReference>
<feature type="compositionally biased region" description="Polar residues" evidence="5">
    <location>
        <begin position="329"/>
        <end position="352"/>
    </location>
</feature>
<keyword evidence="4" id="KW-0067">ATP-binding</keyword>
<dbReference type="InterPro" id="IPR011009">
    <property type="entry name" value="Kinase-like_dom_sf"/>
</dbReference>